<evidence type="ECO:0000256" key="2">
    <source>
        <dbReference type="ARBA" id="ARBA00022801"/>
    </source>
</evidence>
<dbReference type="RefSeq" id="WP_130610876.1">
    <property type="nucleotide sequence ID" value="NZ_AP019400.1"/>
</dbReference>
<evidence type="ECO:0000313" key="5">
    <source>
        <dbReference type="EMBL" id="BBI34093.1"/>
    </source>
</evidence>
<dbReference type="Gene3D" id="3.20.20.80">
    <property type="entry name" value="Glycosidases"/>
    <property type="match status" value="1"/>
</dbReference>
<protein>
    <submittedName>
        <fullName evidence="5">N-acetyl-beta-D-glucosaminidase</fullName>
    </submittedName>
</protein>
<dbReference type="GO" id="GO:0005975">
    <property type="term" value="P:carbohydrate metabolic process"/>
    <property type="evidence" value="ECO:0007669"/>
    <property type="project" value="InterPro"/>
</dbReference>
<dbReference type="InterPro" id="IPR015883">
    <property type="entry name" value="Glyco_hydro_20_cat"/>
</dbReference>
<dbReference type="SUPFAM" id="SSF51445">
    <property type="entry name" value="(Trans)glycosidases"/>
    <property type="match status" value="1"/>
</dbReference>
<evidence type="ECO:0000259" key="4">
    <source>
        <dbReference type="Pfam" id="PF18088"/>
    </source>
</evidence>
<dbReference type="OrthoDB" id="383771at2"/>
<dbReference type="InterPro" id="IPR038901">
    <property type="entry name" value="HEXDC-like"/>
</dbReference>
<evidence type="ECO:0000256" key="1">
    <source>
        <dbReference type="ARBA" id="ARBA00006285"/>
    </source>
</evidence>
<evidence type="ECO:0000313" key="6">
    <source>
        <dbReference type="Proteomes" id="UP000289856"/>
    </source>
</evidence>
<dbReference type="Gene3D" id="1.20.120.670">
    <property type="entry name" value="N-acetyl-b-d-glucoasminidase"/>
    <property type="match status" value="1"/>
</dbReference>
<feature type="domain" description="Glycoside Hydrolase 20C C-terminal" evidence="4">
    <location>
        <begin position="426"/>
        <end position="611"/>
    </location>
</feature>
<dbReference type="AlphaFoldDB" id="A0A3T1D7P7"/>
<gene>
    <name evidence="5" type="ORF">KCTCHS21_34920</name>
</gene>
<dbReference type="PANTHER" id="PTHR21040:SF8">
    <property type="entry name" value="BCDNA.GH04120"/>
    <property type="match status" value="1"/>
</dbReference>
<dbReference type="GO" id="GO:0004563">
    <property type="term" value="F:beta-N-acetylhexosaminidase activity"/>
    <property type="evidence" value="ECO:0007669"/>
    <property type="project" value="UniProtKB-ARBA"/>
</dbReference>
<evidence type="ECO:0000259" key="3">
    <source>
        <dbReference type="Pfam" id="PF00728"/>
    </source>
</evidence>
<organism evidence="5 6">
    <name type="scientific">Cohnella abietis</name>
    <dbReference type="NCBI Taxonomy" id="2507935"/>
    <lineage>
        <taxon>Bacteria</taxon>
        <taxon>Bacillati</taxon>
        <taxon>Bacillota</taxon>
        <taxon>Bacilli</taxon>
        <taxon>Bacillales</taxon>
        <taxon>Paenibacillaceae</taxon>
        <taxon>Cohnella</taxon>
    </lineage>
</organism>
<dbReference type="EMBL" id="AP019400">
    <property type="protein sequence ID" value="BBI34093.1"/>
    <property type="molecule type" value="Genomic_DNA"/>
</dbReference>
<dbReference type="InterPro" id="IPR041063">
    <property type="entry name" value="Glyco_H_20C_C"/>
</dbReference>
<sequence>MAQLELFISGKLPNGFTGLEMICESLSVRLLDSGVPVTLEQVNQAELTVIFDGACATIRYAQENHLYRAIGLLVEGMISDKPFEIREEPQFDTVGFMLDCSRNAVPKIERVKELLLKMALMGMNALMLYTEDTYALEDEPYFGYMRGRYTSEELKECDAYASSLGIEMIPCIQTLAHLDTFLKWEAASKLRDSQDVLLVGDDHTYEFIDRMVGNVSRTYQSRRIHIGMDEAHNLGRGRSLDMHGYRDPSELMNEHLIKVTGITQSYGLQPMLWSDMSFRTASATHDYYDPDVSFTEADANRVPSGAQLVYWDYYHYDQPFYETMIRKHKQLGSMPVFAGGIWTWLGMCTHYDRTFKSTNAALQACKQEGVREVFATAWGDNGAENNVWTVLPGLQLFAEHAYARVLDEQKLRRRTTFCTGIPYEYYISIDMLDDIPGLIVEHGDTSNPSKYLLWQDVLLGLFDKHIEGLEVSQHYQLMTDTFSELAQHSAQALRIFEIPARLSEVLKLKADMGVRLKRAYDSEDRTLLEHFVGIELPDLLQKVEALRISHRRLWMNTNKPFGWEVLDIRYGGLTARLQSTKDRIQEYLEGVTSKIEELEETRLFFDNRDKQGGAGTDYFCTYHLIASPNKMT</sequence>
<accession>A0A3T1D7P7</accession>
<feature type="domain" description="Glycoside hydrolase family 20 catalytic" evidence="3">
    <location>
        <begin position="95"/>
        <end position="319"/>
    </location>
</feature>
<reference evidence="5 6" key="1">
    <citation type="submission" date="2019-01" db="EMBL/GenBank/DDBJ databases">
        <title>Complete genome sequence of Cohnella hallensis HS21 isolated from Korean fir (Abies koreana) rhizospheric soil.</title>
        <authorList>
            <person name="Jiang L."/>
            <person name="Kang S.W."/>
            <person name="Kim S."/>
            <person name="Jung J."/>
            <person name="Kim C.Y."/>
            <person name="Kim D.H."/>
            <person name="Kim S.W."/>
            <person name="Lee J."/>
        </authorList>
    </citation>
    <scope>NUCLEOTIDE SEQUENCE [LARGE SCALE GENOMIC DNA]</scope>
    <source>
        <strain evidence="5 6">HS21</strain>
    </source>
</reference>
<dbReference type="KEGG" id="cohn:KCTCHS21_34920"/>
<dbReference type="PANTHER" id="PTHR21040">
    <property type="entry name" value="BCDNA.GH04120"/>
    <property type="match status" value="1"/>
</dbReference>
<comment type="similarity">
    <text evidence="1">Belongs to the glycosyl hydrolase 20 family.</text>
</comment>
<name>A0A3T1D7P7_9BACL</name>
<keyword evidence="6" id="KW-1185">Reference proteome</keyword>
<dbReference type="Pfam" id="PF00728">
    <property type="entry name" value="Glyco_hydro_20"/>
    <property type="match status" value="1"/>
</dbReference>
<keyword evidence="2" id="KW-0378">Hydrolase</keyword>
<dbReference type="CDD" id="cd06565">
    <property type="entry name" value="GH20_GcnA-like"/>
    <property type="match status" value="1"/>
</dbReference>
<dbReference type="InterPro" id="IPR017853">
    <property type="entry name" value="GH"/>
</dbReference>
<proteinExistence type="inferred from homology"/>
<dbReference type="Proteomes" id="UP000289856">
    <property type="component" value="Chromosome"/>
</dbReference>
<dbReference type="Pfam" id="PF18088">
    <property type="entry name" value="Glyco_H_20C_C"/>
    <property type="match status" value="1"/>
</dbReference>